<dbReference type="AlphaFoldDB" id="A0AAY5KP86"/>
<name>A0AAY5KP86_ESOLU</name>
<dbReference type="GeneTree" id="ENSGT01120000274519"/>
<organism evidence="2 3">
    <name type="scientific">Esox lucius</name>
    <name type="common">Northern pike</name>
    <dbReference type="NCBI Taxonomy" id="8010"/>
    <lineage>
        <taxon>Eukaryota</taxon>
        <taxon>Metazoa</taxon>
        <taxon>Chordata</taxon>
        <taxon>Craniata</taxon>
        <taxon>Vertebrata</taxon>
        <taxon>Euteleostomi</taxon>
        <taxon>Actinopterygii</taxon>
        <taxon>Neopterygii</taxon>
        <taxon>Teleostei</taxon>
        <taxon>Protacanthopterygii</taxon>
        <taxon>Esociformes</taxon>
        <taxon>Esocidae</taxon>
        <taxon>Esox</taxon>
    </lineage>
</organism>
<feature type="region of interest" description="Disordered" evidence="1">
    <location>
        <begin position="85"/>
        <end position="188"/>
    </location>
</feature>
<dbReference type="Proteomes" id="UP000265140">
    <property type="component" value="Chromosome 11"/>
</dbReference>
<accession>A0AAY5KP86</accession>
<gene>
    <name evidence="2" type="primary">ZNRD2</name>
</gene>
<feature type="compositionally biased region" description="Pro residues" evidence="1">
    <location>
        <begin position="168"/>
        <end position="181"/>
    </location>
</feature>
<dbReference type="Ensembl" id="ENSELUT00000087532.1">
    <property type="protein sequence ID" value="ENSELUP00000090963.1"/>
    <property type="gene ID" value="ENSELUG00000045570.1"/>
</dbReference>
<evidence type="ECO:0000313" key="3">
    <source>
        <dbReference type="Proteomes" id="UP000265140"/>
    </source>
</evidence>
<keyword evidence="3" id="KW-1185">Reference proteome</keyword>
<protein>
    <recommendedName>
        <fullName evidence="4">DUF4939 domain-containing protein</fullName>
    </recommendedName>
</protein>
<reference evidence="2" key="2">
    <citation type="submission" date="2025-08" db="UniProtKB">
        <authorList>
            <consortium name="Ensembl"/>
        </authorList>
    </citation>
    <scope>IDENTIFICATION</scope>
</reference>
<evidence type="ECO:0008006" key="4">
    <source>
        <dbReference type="Google" id="ProtNLM"/>
    </source>
</evidence>
<evidence type="ECO:0000313" key="2">
    <source>
        <dbReference type="Ensembl" id="ENSELUP00000090963.1"/>
    </source>
</evidence>
<reference evidence="2 3" key="1">
    <citation type="submission" date="2020-02" db="EMBL/GenBank/DDBJ databases">
        <title>Esox lucius (northern pike) genome, fEsoLuc1, primary haplotype.</title>
        <authorList>
            <person name="Myers G."/>
            <person name="Karagic N."/>
            <person name="Meyer A."/>
            <person name="Pippel M."/>
            <person name="Reichard M."/>
            <person name="Winkler S."/>
            <person name="Tracey A."/>
            <person name="Sims Y."/>
            <person name="Howe K."/>
            <person name="Rhie A."/>
            <person name="Formenti G."/>
            <person name="Durbin R."/>
            <person name="Fedrigo O."/>
            <person name="Jarvis E.D."/>
        </authorList>
    </citation>
    <scope>NUCLEOTIDE SEQUENCE [LARGE SCALE GENOMIC DNA]</scope>
</reference>
<reference evidence="2" key="3">
    <citation type="submission" date="2025-09" db="UniProtKB">
        <authorList>
            <consortium name="Ensembl"/>
        </authorList>
    </citation>
    <scope>IDENTIFICATION</scope>
</reference>
<proteinExistence type="predicted"/>
<evidence type="ECO:0000256" key="1">
    <source>
        <dbReference type="SAM" id="MobiDB-lite"/>
    </source>
</evidence>
<sequence>MADRYNGSPERLLHFLEQVIQYLQGNKTCLATGFEPFVLSLLTGRALEWAGELWDRGDIPCVSAEVFLGLLDEEFGLKAPPAALERQPAPPAALERQPAPPAALERQPAPPAALERQPAPPAALERQPAPPAALERQPAPPAALERQPAPPAALERQPAPPAALERQPAPPAAPFICPPQPHYILQNR</sequence>